<keyword evidence="19" id="KW-0418">Kinase</keyword>
<evidence type="ECO:0000256" key="2">
    <source>
        <dbReference type="ARBA" id="ARBA00004742"/>
    </source>
</evidence>
<dbReference type="EC" id="4.1.1.32" evidence="6"/>
<dbReference type="GO" id="GO:0006094">
    <property type="term" value="P:gluconeogenesis"/>
    <property type="evidence" value="ECO:0007669"/>
    <property type="project" value="UniProtKB-KW"/>
</dbReference>
<dbReference type="InterPro" id="IPR001650">
    <property type="entry name" value="Helicase_C-like"/>
</dbReference>
<keyword evidence="7" id="KW-0312">Gluconeogenesis</keyword>
<evidence type="ECO:0000256" key="16">
    <source>
        <dbReference type="ARBA" id="ARBA00023239"/>
    </source>
</evidence>
<dbReference type="InterPro" id="IPR020097">
    <property type="entry name" value="PsdUridine_synth_TruA_a/b_dom"/>
</dbReference>
<evidence type="ECO:0000256" key="13">
    <source>
        <dbReference type="ARBA" id="ARBA00023134"/>
    </source>
</evidence>
<dbReference type="PANTHER" id="PTHR11561:SF0">
    <property type="entry name" value="PHOSPHOENOLPYRUVATE CARBOXYKINASE [GTP]-RELATED"/>
    <property type="match status" value="1"/>
</dbReference>
<dbReference type="PROSITE" id="PS00505">
    <property type="entry name" value="PEPCK_GTP"/>
    <property type="match status" value="1"/>
</dbReference>
<dbReference type="GO" id="GO:0005524">
    <property type="term" value="F:ATP binding"/>
    <property type="evidence" value="ECO:0007669"/>
    <property type="project" value="InterPro"/>
</dbReference>
<evidence type="ECO:0000256" key="17">
    <source>
        <dbReference type="SAM" id="MobiDB-lite"/>
    </source>
</evidence>
<dbReference type="InterPro" id="IPR001406">
    <property type="entry name" value="PsdUridine_synth_TruA"/>
</dbReference>
<protein>
    <recommendedName>
        <fullName evidence="6">phosphoenolpyruvate carboxykinase (GTP)</fullName>
        <ecNumber evidence="6">4.1.1.32</ecNumber>
    </recommendedName>
</protein>
<dbReference type="InterPro" id="IPR041707">
    <property type="entry name" value="Pus3-like"/>
</dbReference>
<keyword evidence="10" id="KW-0547">Nucleotide-binding</keyword>
<dbReference type="GO" id="GO:0033993">
    <property type="term" value="P:response to lipid"/>
    <property type="evidence" value="ECO:0007669"/>
    <property type="project" value="TreeGrafter"/>
</dbReference>
<feature type="compositionally biased region" description="Basic residues" evidence="17">
    <location>
        <begin position="764"/>
        <end position="776"/>
    </location>
</feature>
<dbReference type="Gene3D" id="3.30.70.580">
    <property type="entry name" value="Pseudouridine synthase I, catalytic domain, N-terminal subdomain"/>
    <property type="match status" value="1"/>
</dbReference>
<dbReference type="InterPro" id="IPR020095">
    <property type="entry name" value="PsdUridine_synth_TruA_C"/>
</dbReference>
<dbReference type="GO" id="GO:0001522">
    <property type="term" value="P:pseudouridine synthesis"/>
    <property type="evidence" value="ECO:0007669"/>
    <property type="project" value="InterPro"/>
</dbReference>
<evidence type="ECO:0000313" key="19">
    <source>
        <dbReference type="EMBL" id="PRP82708.1"/>
    </source>
</evidence>
<comment type="similarity">
    <text evidence="3">Belongs to the phosphoenolpyruvate carboxykinase [GTP] family.</text>
</comment>
<dbReference type="InterPro" id="IPR027417">
    <property type="entry name" value="P-loop_NTPase"/>
</dbReference>
<dbReference type="InterPro" id="IPR008210">
    <property type="entry name" value="PEP_carboxykinase_N"/>
</dbReference>
<dbReference type="GO" id="GO:0006107">
    <property type="term" value="P:oxaloacetate metabolic process"/>
    <property type="evidence" value="ECO:0007669"/>
    <property type="project" value="TreeGrafter"/>
</dbReference>
<evidence type="ECO:0000259" key="18">
    <source>
        <dbReference type="PROSITE" id="PS51194"/>
    </source>
</evidence>
<dbReference type="InterPro" id="IPR000330">
    <property type="entry name" value="SNF2_N"/>
</dbReference>
<dbReference type="STRING" id="1890364.A0A2P6NFI7"/>
<comment type="subunit">
    <text evidence="5">Monomer.</text>
</comment>
<dbReference type="CDD" id="cd00819">
    <property type="entry name" value="PEPCK_GTP"/>
    <property type="match status" value="1"/>
</dbReference>
<feature type="region of interest" description="Disordered" evidence="17">
    <location>
        <begin position="722"/>
        <end position="797"/>
    </location>
</feature>
<keyword evidence="20" id="KW-1185">Reference proteome</keyword>
<dbReference type="Pfam" id="PF00271">
    <property type="entry name" value="Helicase_C"/>
    <property type="match status" value="1"/>
</dbReference>
<dbReference type="GO" id="GO:0009982">
    <property type="term" value="F:pseudouridine synthase activity"/>
    <property type="evidence" value="ECO:0007669"/>
    <property type="project" value="InterPro"/>
</dbReference>
<comment type="cofactor">
    <cofactor evidence="1">
        <name>Mn(2+)</name>
        <dbReference type="ChEBI" id="CHEBI:29035"/>
    </cofactor>
</comment>
<dbReference type="FunFam" id="3.40.449.10:FF:000005">
    <property type="entry name" value="Phosphoenolpyruvate carboxykinase [GTP]"/>
    <property type="match status" value="1"/>
</dbReference>
<dbReference type="Pfam" id="PF00821">
    <property type="entry name" value="PEPCK_GTP"/>
    <property type="match status" value="1"/>
</dbReference>
<dbReference type="InterPro" id="IPR020103">
    <property type="entry name" value="PsdUridine_synth_cat_dom_sf"/>
</dbReference>
<evidence type="ECO:0000256" key="5">
    <source>
        <dbReference type="ARBA" id="ARBA00011245"/>
    </source>
</evidence>
<keyword evidence="13" id="KW-0342">GTP-binding</keyword>
<evidence type="ECO:0000256" key="6">
    <source>
        <dbReference type="ARBA" id="ARBA00012306"/>
    </source>
</evidence>
<dbReference type="SUPFAM" id="SSF68923">
    <property type="entry name" value="PEP carboxykinase N-terminal domain"/>
    <property type="match status" value="1"/>
</dbReference>
<comment type="similarity">
    <text evidence="4">Belongs to the tRNA pseudouridine synthase TruA family.</text>
</comment>
<feature type="compositionally biased region" description="Polar residues" evidence="17">
    <location>
        <begin position="751"/>
        <end position="760"/>
    </location>
</feature>
<dbReference type="InterPro" id="IPR035077">
    <property type="entry name" value="PEP_carboxykinase_GTP_C"/>
</dbReference>
<dbReference type="GO" id="GO:0019543">
    <property type="term" value="P:propionate catabolic process"/>
    <property type="evidence" value="ECO:0007669"/>
    <property type="project" value="TreeGrafter"/>
</dbReference>
<dbReference type="InterPro" id="IPR049730">
    <property type="entry name" value="SNF2/RAD54-like_C"/>
</dbReference>
<evidence type="ECO:0000256" key="4">
    <source>
        <dbReference type="ARBA" id="ARBA00009375"/>
    </source>
</evidence>
<dbReference type="FunFam" id="3.30.70.580:FF:000007">
    <property type="entry name" value="tRNA pseudouridine synthase"/>
    <property type="match status" value="1"/>
</dbReference>
<dbReference type="GO" id="GO:0042594">
    <property type="term" value="P:response to starvation"/>
    <property type="evidence" value="ECO:0007669"/>
    <property type="project" value="TreeGrafter"/>
</dbReference>
<dbReference type="Gene3D" id="2.170.8.10">
    <property type="entry name" value="Phosphoenolpyruvate Carboxykinase, domain 2"/>
    <property type="match status" value="1"/>
</dbReference>
<dbReference type="CDD" id="cd02569">
    <property type="entry name" value="PseudoU_synth_ScPus3"/>
    <property type="match status" value="1"/>
</dbReference>
<keyword evidence="11" id="KW-0210">Decarboxylase</keyword>
<keyword evidence="15" id="KW-0413">Isomerase</keyword>
<dbReference type="Proteomes" id="UP000241769">
    <property type="component" value="Unassembled WGS sequence"/>
</dbReference>
<dbReference type="InterPro" id="IPR014001">
    <property type="entry name" value="Helicase_ATP-bd"/>
</dbReference>
<comment type="pathway">
    <text evidence="2">Carbohydrate biosynthesis; gluconeogenesis.</text>
</comment>
<dbReference type="HAMAP" id="MF_00452">
    <property type="entry name" value="PEPCK_GTP"/>
    <property type="match status" value="1"/>
</dbReference>
<name>A0A2P6NFI7_9EUKA</name>
<proteinExistence type="inferred from homology"/>
<dbReference type="GO" id="GO:0008033">
    <property type="term" value="P:tRNA processing"/>
    <property type="evidence" value="ECO:0007669"/>
    <property type="project" value="UniProtKB-KW"/>
</dbReference>
<dbReference type="GO" id="GO:0030145">
    <property type="term" value="F:manganese ion binding"/>
    <property type="evidence" value="ECO:0007669"/>
    <property type="project" value="TreeGrafter"/>
</dbReference>
<keyword evidence="12" id="KW-0378">Hydrolase</keyword>
<keyword evidence="19" id="KW-0670">Pyruvate</keyword>
<dbReference type="EMBL" id="MDYQ01000097">
    <property type="protein sequence ID" value="PRP82708.1"/>
    <property type="molecule type" value="Genomic_DNA"/>
</dbReference>
<dbReference type="Pfam" id="PF00176">
    <property type="entry name" value="SNF2-rel_dom"/>
    <property type="match status" value="1"/>
</dbReference>
<evidence type="ECO:0000256" key="1">
    <source>
        <dbReference type="ARBA" id="ARBA00001936"/>
    </source>
</evidence>
<dbReference type="SUPFAM" id="SSF53795">
    <property type="entry name" value="PEP carboxykinase-like"/>
    <property type="match status" value="1"/>
</dbReference>
<evidence type="ECO:0000256" key="11">
    <source>
        <dbReference type="ARBA" id="ARBA00022793"/>
    </source>
</evidence>
<evidence type="ECO:0000256" key="9">
    <source>
        <dbReference type="ARBA" id="ARBA00022723"/>
    </source>
</evidence>
<evidence type="ECO:0000256" key="15">
    <source>
        <dbReference type="ARBA" id="ARBA00023235"/>
    </source>
</evidence>
<dbReference type="SUPFAM" id="SSF55120">
    <property type="entry name" value="Pseudouridine synthase"/>
    <property type="match status" value="1"/>
</dbReference>
<organism evidence="19 20">
    <name type="scientific">Planoprotostelium fungivorum</name>
    <dbReference type="NCBI Taxonomy" id="1890364"/>
    <lineage>
        <taxon>Eukaryota</taxon>
        <taxon>Amoebozoa</taxon>
        <taxon>Evosea</taxon>
        <taxon>Variosea</taxon>
        <taxon>Cavosteliida</taxon>
        <taxon>Cavosteliaceae</taxon>
        <taxon>Planoprotostelium</taxon>
    </lineage>
</organism>
<gene>
    <name evidence="19" type="ORF">PROFUN_09970</name>
</gene>
<evidence type="ECO:0000256" key="8">
    <source>
        <dbReference type="ARBA" id="ARBA00022694"/>
    </source>
</evidence>
<feature type="compositionally biased region" description="Polar residues" evidence="17">
    <location>
        <begin position="778"/>
        <end position="787"/>
    </location>
</feature>
<evidence type="ECO:0000313" key="20">
    <source>
        <dbReference type="Proteomes" id="UP000241769"/>
    </source>
</evidence>
<dbReference type="GO" id="GO:0005525">
    <property type="term" value="F:GTP binding"/>
    <property type="evidence" value="ECO:0007669"/>
    <property type="project" value="UniProtKB-KW"/>
</dbReference>
<evidence type="ECO:0000256" key="14">
    <source>
        <dbReference type="ARBA" id="ARBA00023211"/>
    </source>
</evidence>
<dbReference type="GO" id="GO:0071333">
    <property type="term" value="P:cellular response to glucose stimulus"/>
    <property type="evidence" value="ECO:0007669"/>
    <property type="project" value="TreeGrafter"/>
</dbReference>
<dbReference type="GO" id="GO:0046327">
    <property type="term" value="P:glycerol biosynthetic process from pyruvate"/>
    <property type="evidence" value="ECO:0007669"/>
    <property type="project" value="TreeGrafter"/>
</dbReference>
<accession>A0A2P6NFI7</accession>
<dbReference type="PANTHER" id="PTHR11561">
    <property type="entry name" value="PHOSPHOENOLPYRUVATE CARBOXYKINASE"/>
    <property type="match status" value="1"/>
</dbReference>
<keyword evidence="14" id="KW-0464">Manganese</keyword>
<evidence type="ECO:0000256" key="10">
    <source>
        <dbReference type="ARBA" id="ARBA00022741"/>
    </source>
</evidence>
<dbReference type="NCBIfam" id="NF003253">
    <property type="entry name" value="PRK04210.1"/>
    <property type="match status" value="1"/>
</dbReference>
<dbReference type="InterPro" id="IPR013035">
    <property type="entry name" value="PEP_carboxykinase_C"/>
</dbReference>
<reference evidence="19 20" key="1">
    <citation type="journal article" date="2018" name="Genome Biol. Evol.">
        <title>Multiple Roots of Fruiting Body Formation in Amoebozoa.</title>
        <authorList>
            <person name="Hillmann F."/>
            <person name="Forbes G."/>
            <person name="Novohradska S."/>
            <person name="Ferling I."/>
            <person name="Riege K."/>
            <person name="Groth M."/>
            <person name="Westermann M."/>
            <person name="Marz M."/>
            <person name="Spaller T."/>
            <person name="Winckler T."/>
            <person name="Schaap P."/>
            <person name="Glockner G."/>
        </authorList>
    </citation>
    <scope>NUCLEOTIDE SEQUENCE [LARGE SCALE GENOMIC DNA]</scope>
    <source>
        <strain evidence="19 20">Jena</strain>
    </source>
</reference>
<dbReference type="Gene3D" id="3.40.449.10">
    <property type="entry name" value="Phosphoenolpyruvate Carboxykinase, domain 1"/>
    <property type="match status" value="1"/>
</dbReference>
<evidence type="ECO:0000256" key="7">
    <source>
        <dbReference type="ARBA" id="ARBA00022432"/>
    </source>
</evidence>
<dbReference type="OrthoDB" id="5841594at2759"/>
<dbReference type="GO" id="GO:0016301">
    <property type="term" value="F:kinase activity"/>
    <property type="evidence" value="ECO:0007669"/>
    <property type="project" value="UniProtKB-KW"/>
</dbReference>
<dbReference type="CDD" id="cd18793">
    <property type="entry name" value="SF2_C_SNF"/>
    <property type="match status" value="1"/>
</dbReference>
<dbReference type="SMART" id="SM00487">
    <property type="entry name" value="DEXDc"/>
    <property type="match status" value="1"/>
</dbReference>
<dbReference type="Gene3D" id="3.90.228.20">
    <property type="match status" value="1"/>
</dbReference>
<dbReference type="GO" id="GO:0005829">
    <property type="term" value="C:cytosol"/>
    <property type="evidence" value="ECO:0007669"/>
    <property type="project" value="TreeGrafter"/>
</dbReference>
<dbReference type="GO" id="GO:0016787">
    <property type="term" value="F:hydrolase activity"/>
    <property type="evidence" value="ECO:0007669"/>
    <property type="project" value="UniProtKB-KW"/>
</dbReference>
<dbReference type="InterPro" id="IPR020094">
    <property type="entry name" value="TruA/RsuA/RluB/E/F_N"/>
</dbReference>
<dbReference type="Gene3D" id="3.30.70.660">
    <property type="entry name" value="Pseudouridine synthase I, catalytic domain, C-terminal subdomain"/>
    <property type="match status" value="1"/>
</dbReference>
<dbReference type="SUPFAM" id="SSF52540">
    <property type="entry name" value="P-loop containing nucleoside triphosphate hydrolases"/>
    <property type="match status" value="2"/>
</dbReference>
<keyword evidence="9" id="KW-0479">Metal-binding</keyword>
<dbReference type="Pfam" id="PF01416">
    <property type="entry name" value="PseudoU_synth_1"/>
    <property type="match status" value="1"/>
</dbReference>
<dbReference type="Pfam" id="PF17297">
    <property type="entry name" value="PEPCK_N"/>
    <property type="match status" value="1"/>
</dbReference>
<dbReference type="GO" id="GO:0003723">
    <property type="term" value="F:RNA binding"/>
    <property type="evidence" value="ECO:0007669"/>
    <property type="project" value="InterPro"/>
</dbReference>
<evidence type="ECO:0000256" key="3">
    <source>
        <dbReference type="ARBA" id="ARBA00005796"/>
    </source>
</evidence>
<keyword evidence="8" id="KW-0819">tRNA processing</keyword>
<sequence>MFDYTEPEDFFDINEDATSFTDPFRLNSLLFDLGNHSEIDVISPSREVEYLSSFRDNIALYDYQKQVSAVAPRPIEQVRGGILCEDMGTGKTAMCLGAILNTKGRYSVPPPQYTQVQPRTDQNGEIWSLKDMCSQYVREHWDVTRDDLILPADIKDHISQLPMPNITVWEEQRPNTLRTSALRSYTIHMSHASLALLDQWSQEVYKFVKDGTLNMLIIKNSSELPILPERLIEYDIVLTSYTVIQRIEELKKMKKSDDRCEGLCQFEIIDGERRCTVCKEVDDVSVFFQVCWKRVIIDEGHVLGSDATRQSSLIGKFWAERKWVVTGTPTPNTSLDAELSFLYGHFKYLYNGAISGRYWKLMIEKPFKGREREAYDRLLDMVKSVMLKNQKEDVLRDVVLPPCTTDIVKLRFTPREALRYNQFIAQIRVNFISSREEGVDFILSKQNGKKAFEAFNKLREACFEMDGLEPEQRNLVVETIDDTVEYNKKLLQMSAEERDKEVYLTKKYLLTEEQITELEQCRSIADKNACLQTPTDECAGDSRSTKLRNLDERSKAIVFSQYDDTLARILFAFDEEKIHFVEFHSQQTPSARSSAITSFNTSEDVKVILMNTQLSAYGINLPRATHIFMVDPILDPAKEAQAIKRAHRIGQVNPVRVEKLIMENTIEELILEYAKIHQERGTTEKNVSALLRQTKFMPLDIESVPIYPWRKRVVKKMTSGASVRAQQIAKKQKPSGVLTPKKSPPKRKQETVVNITSSLVKQSKQQKNKRPKKTGKKNSIQGTPVTQKSEKKKPKEFDFSNYGQRRIALRMMYLGWQYKGLASQTETTETVEGKVFDALERLRLIAGRNECQFSRCGRTDKGVSAVSQVLSLNVRSNVGGGGEGSVGFISAGKKPIAQDALEIDYVKMINSHLPDDIRILNWAPVSLSFDARFNTKSRAYKYFFVQNGEYDIEAMREAAKSLLGEHDFRNFCKMDVVNVENFVRSVESFNIDAISSEDSEGRLYVMTIKGSAFLWHQVRCMAAVLFLVGQKMEEPSIIDQLLDVQSNPHKPNYLMASEIPLVLWQCNYDNLQWTVNPPETQCSLREHVTSFHSELWIKSSIVELGLKEIERIQETEVKKAKYIKLMERDKQAILLTLYNLEARPRWFSLLLAGTGPFRFTSNELNMAGLSQLKKFTSNQKVHSFVEEMNRKMKPQNIHVCDGTEKEYKSFADNLVKAGTLKKLKRPNSYLGLSDPGDVARVESRTFICSKKQENAGPTNNWKDPAEMRKLLDPKFEGAMEGRTMYVVPFSMGPLGSDFSQIGVEVTDSPFVAMNMRIMTRMGEKVWQHIDEKKGFVPAVHTVGAPLKGGEKDVAWPCNPDKYIVHYPEDRQIWSFGSGYGGNALLGKKCLALRIASVMAKEEGWLAEHMLILGITDPKGKKKRRYVAAAFPSACGKTNLAMLNSTLPGWKVECVGDDIAWMKFDKSGQLRAVNPEAGFFGVAPGTSYDTNPNAMDTIKSNTIFTNVAATPDGDVWWEGMTKEKPAHLTDWQGNPWTPQSTVKAAHPNSRFTAPSSQCPVIDPAWEDPAGVPISAIIFGGRRSSVVPLVYQALNWEHGIYVGASVSSEQTSAAEGKVGELRHDPYAMLPFCGYNMGDYFNHWIEFSKQSEPHKLPKIFHVNWFRQEDGKFLWPGFGENSRVLKWICERTDGEDNALQTPVGFIPKEGALDTSGLSVAQPDMGKLFHIEKGNWLKEVNGMKDYLKIFGDRLPARLDKELHNLGQRLSK</sequence>
<dbReference type="HAMAP" id="MF_00171">
    <property type="entry name" value="TruA"/>
    <property type="match status" value="1"/>
</dbReference>
<evidence type="ECO:0000256" key="12">
    <source>
        <dbReference type="ARBA" id="ARBA00022801"/>
    </source>
</evidence>
<dbReference type="SMART" id="SM00490">
    <property type="entry name" value="HELICc"/>
    <property type="match status" value="1"/>
</dbReference>
<comment type="caution">
    <text evidence="19">The sequence shown here is derived from an EMBL/GenBank/DDBJ whole genome shotgun (WGS) entry which is preliminary data.</text>
</comment>
<dbReference type="GO" id="GO:0004613">
    <property type="term" value="F:phosphoenolpyruvate carboxykinase (GTP) activity"/>
    <property type="evidence" value="ECO:0007669"/>
    <property type="project" value="UniProtKB-EC"/>
</dbReference>
<dbReference type="InParanoid" id="A0A2P6NFI7"/>
<dbReference type="Gene3D" id="3.40.50.300">
    <property type="entry name" value="P-loop containing nucleotide triphosphate hydrolases"/>
    <property type="match status" value="2"/>
</dbReference>
<keyword evidence="19" id="KW-0808">Transferase</keyword>
<dbReference type="InterPro" id="IPR035078">
    <property type="entry name" value="PEP_carboxykinase_GTP_N"/>
</dbReference>
<feature type="domain" description="Helicase C-terminal" evidence="18">
    <location>
        <begin position="542"/>
        <end position="688"/>
    </location>
</feature>
<keyword evidence="16" id="KW-0456">Lyase</keyword>
<dbReference type="InterPro" id="IPR018091">
    <property type="entry name" value="PEP_carboxykin_GTP_CS"/>
</dbReference>
<dbReference type="NCBIfam" id="TIGR00071">
    <property type="entry name" value="hisT_truA"/>
    <property type="match status" value="1"/>
</dbReference>
<dbReference type="InterPro" id="IPR008209">
    <property type="entry name" value="PEP_carboxykinase_GTP"/>
</dbReference>
<dbReference type="PROSITE" id="PS51194">
    <property type="entry name" value="HELICASE_CTER"/>
    <property type="match status" value="1"/>
</dbReference>